<dbReference type="RefSeq" id="WP_352066447.1">
    <property type="nucleotide sequence ID" value="NZ_JBEPAZ010000160.1"/>
</dbReference>
<sequence length="103" mass="11492">MWTLERVGAVVIRTTGVVLSRASVWRLLTGRLGWSLQRPERRAVERDERRLPAGSRTSGRASKRGREHPCLDGLPRRIRRLSASSDPPHLLAPEGGRRCCGTA</sequence>
<dbReference type="EMBL" id="JBEPAZ010000160">
    <property type="protein sequence ID" value="MER6434644.1"/>
    <property type="molecule type" value="Genomic_DNA"/>
</dbReference>
<gene>
    <name evidence="3" type="ORF">ABT272_45085</name>
</gene>
<name>A0ABV1ULM6_9ACTN</name>
<proteinExistence type="predicted"/>
<dbReference type="Proteomes" id="UP001470023">
    <property type="component" value="Unassembled WGS sequence"/>
</dbReference>
<organism evidence="3 4">
    <name type="scientific">Streptomyces sp. 900105245</name>
    <dbReference type="NCBI Taxonomy" id="3154379"/>
    <lineage>
        <taxon>Bacteria</taxon>
        <taxon>Bacillati</taxon>
        <taxon>Actinomycetota</taxon>
        <taxon>Actinomycetes</taxon>
        <taxon>Kitasatosporales</taxon>
        <taxon>Streptomycetaceae</taxon>
        <taxon>Streptomyces</taxon>
    </lineage>
</organism>
<evidence type="ECO:0000313" key="4">
    <source>
        <dbReference type="Proteomes" id="UP001470023"/>
    </source>
</evidence>
<reference evidence="3 4" key="1">
    <citation type="submission" date="2024-06" db="EMBL/GenBank/DDBJ databases">
        <title>The Natural Products Discovery Center: Release of the First 8490 Sequenced Strains for Exploring Actinobacteria Biosynthetic Diversity.</title>
        <authorList>
            <person name="Kalkreuter E."/>
            <person name="Kautsar S.A."/>
            <person name="Yang D."/>
            <person name="Bader C.D."/>
            <person name="Teijaro C.N."/>
            <person name="Fluegel L."/>
            <person name="Davis C.M."/>
            <person name="Simpson J.R."/>
            <person name="Lauterbach L."/>
            <person name="Steele A.D."/>
            <person name="Gui C."/>
            <person name="Meng S."/>
            <person name="Li G."/>
            <person name="Viehrig K."/>
            <person name="Ye F."/>
            <person name="Su P."/>
            <person name="Kiefer A.F."/>
            <person name="Nichols A."/>
            <person name="Cepeda A.J."/>
            <person name="Yan W."/>
            <person name="Fan B."/>
            <person name="Jiang Y."/>
            <person name="Adhikari A."/>
            <person name="Zheng C.-J."/>
            <person name="Schuster L."/>
            <person name="Cowan T.M."/>
            <person name="Smanski M.J."/>
            <person name="Chevrette M.G."/>
            <person name="De Carvalho L.P.S."/>
            <person name="Shen B."/>
        </authorList>
    </citation>
    <scope>NUCLEOTIDE SEQUENCE [LARGE SCALE GENOMIC DNA]</scope>
    <source>
        <strain evidence="3 4">NPDC001166</strain>
    </source>
</reference>
<comment type="caution">
    <text evidence="3">The sequence shown here is derived from an EMBL/GenBank/DDBJ whole genome shotgun (WGS) entry which is preliminary data.</text>
</comment>
<keyword evidence="4" id="KW-1185">Reference proteome</keyword>
<protein>
    <submittedName>
        <fullName evidence="3">Winged helix-turn-helix domain-containing protein</fullName>
    </submittedName>
</protein>
<evidence type="ECO:0000256" key="1">
    <source>
        <dbReference type="SAM" id="MobiDB-lite"/>
    </source>
</evidence>
<feature type="region of interest" description="Disordered" evidence="1">
    <location>
        <begin position="43"/>
        <end position="103"/>
    </location>
</feature>
<evidence type="ECO:0000313" key="3">
    <source>
        <dbReference type="EMBL" id="MER6434644.1"/>
    </source>
</evidence>
<evidence type="ECO:0000259" key="2">
    <source>
        <dbReference type="Pfam" id="PF13592"/>
    </source>
</evidence>
<feature type="domain" description="Winged helix-turn helix" evidence="2">
    <location>
        <begin position="1"/>
        <end position="48"/>
    </location>
</feature>
<dbReference type="Pfam" id="PF13592">
    <property type="entry name" value="HTH_33"/>
    <property type="match status" value="1"/>
</dbReference>
<dbReference type="InterPro" id="IPR025959">
    <property type="entry name" value="Winged_HTH_dom"/>
</dbReference>
<accession>A0ABV1ULM6</accession>